<dbReference type="AlphaFoldDB" id="A0AA40B120"/>
<comment type="caution">
    <text evidence="1">The sequence shown here is derived from an EMBL/GenBank/DDBJ whole genome shotgun (WGS) entry which is preliminary data.</text>
</comment>
<keyword evidence="2" id="KW-1185">Reference proteome</keyword>
<protein>
    <submittedName>
        <fullName evidence="1">Uncharacterized protein</fullName>
    </submittedName>
</protein>
<dbReference type="EMBL" id="JAUKUA010000002">
    <property type="protein sequence ID" value="KAK0725724.1"/>
    <property type="molecule type" value="Genomic_DNA"/>
</dbReference>
<reference evidence="1" key="1">
    <citation type="submission" date="2023-06" db="EMBL/GenBank/DDBJ databases">
        <title>Genome-scale phylogeny and comparative genomics of the fungal order Sordariales.</title>
        <authorList>
            <consortium name="Lawrence Berkeley National Laboratory"/>
            <person name="Hensen N."/>
            <person name="Bonometti L."/>
            <person name="Westerberg I."/>
            <person name="Brannstrom I.O."/>
            <person name="Guillou S."/>
            <person name="Cros-Aarteil S."/>
            <person name="Calhoun S."/>
            <person name="Haridas S."/>
            <person name="Kuo A."/>
            <person name="Mondo S."/>
            <person name="Pangilinan J."/>
            <person name="Riley R."/>
            <person name="Labutti K."/>
            <person name="Andreopoulos B."/>
            <person name="Lipzen A."/>
            <person name="Chen C."/>
            <person name="Yanf M."/>
            <person name="Daum C."/>
            <person name="Ng V."/>
            <person name="Clum A."/>
            <person name="Steindorff A."/>
            <person name="Ohm R."/>
            <person name="Martin F."/>
            <person name="Silar P."/>
            <person name="Natvig D."/>
            <person name="Lalanne C."/>
            <person name="Gautier V."/>
            <person name="Ament-Velasquez S.L."/>
            <person name="Kruys A."/>
            <person name="Hutchinson M.I."/>
            <person name="Powell A.J."/>
            <person name="Barry K."/>
            <person name="Miller A.N."/>
            <person name="Grigoriev I.V."/>
            <person name="Debuchy R."/>
            <person name="Gladieux P."/>
            <person name="Thoren M.H."/>
            <person name="Johannesson H."/>
        </authorList>
    </citation>
    <scope>NUCLEOTIDE SEQUENCE</scope>
    <source>
        <strain evidence="1">SMH4607-1</strain>
    </source>
</reference>
<name>A0AA40B120_9PEZI</name>
<gene>
    <name evidence="1" type="ORF">B0H67DRAFT_138324</name>
</gene>
<sequence>MSVGIDSQSLGPLSTARNRGHAAPAVFPLPAVVTRQNQTVPFHHAGPQEKRRHDTNIGSNRTRLLGMRRCNVNIGKSVSTRVFSFCGTQSLVSATCYRSAKHHPPRGVDTTEDTLTSRTSVQVSHTVYSPLVNKYLAYVVSSTDEKYIRRTQRQTTVAQTPATALNPARYCSAPFCVLPLCLYHVTRQRPFIPFSSVLRRRTT</sequence>
<evidence type="ECO:0000313" key="2">
    <source>
        <dbReference type="Proteomes" id="UP001172102"/>
    </source>
</evidence>
<evidence type="ECO:0000313" key="1">
    <source>
        <dbReference type="EMBL" id="KAK0725724.1"/>
    </source>
</evidence>
<accession>A0AA40B120</accession>
<proteinExistence type="predicted"/>
<organism evidence="1 2">
    <name type="scientific">Lasiosphaeris hirsuta</name>
    <dbReference type="NCBI Taxonomy" id="260670"/>
    <lineage>
        <taxon>Eukaryota</taxon>
        <taxon>Fungi</taxon>
        <taxon>Dikarya</taxon>
        <taxon>Ascomycota</taxon>
        <taxon>Pezizomycotina</taxon>
        <taxon>Sordariomycetes</taxon>
        <taxon>Sordariomycetidae</taxon>
        <taxon>Sordariales</taxon>
        <taxon>Lasiosphaeriaceae</taxon>
        <taxon>Lasiosphaeris</taxon>
    </lineage>
</organism>
<dbReference type="Proteomes" id="UP001172102">
    <property type="component" value="Unassembled WGS sequence"/>
</dbReference>